<organism evidence="8 9">
    <name type="scientific">Actinopolyspora xinjiangensis</name>
    <dbReference type="NCBI Taxonomy" id="405564"/>
    <lineage>
        <taxon>Bacteria</taxon>
        <taxon>Bacillati</taxon>
        <taxon>Actinomycetota</taxon>
        <taxon>Actinomycetes</taxon>
        <taxon>Actinopolysporales</taxon>
        <taxon>Actinopolysporaceae</taxon>
        <taxon>Actinopolyspora</taxon>
    </lineage>
</organism>
<reference evidence="9" key="1">
    <citation type="submission" date="2016-10" db="EMBL/GenBank/DDBJ databases">
        <authorList>
            <person name="Varghese N."/>
            <person name="Submissions S."/>
        </authorList>
    </citation>
    <scope>NUCLEOTIDE SEQUENCE [LARGE SCALE GENOMIC DNA]</scope>
    <source>
        <strain evidence="9">DSM 46732</strain>
    </source>
</reference>
<sequence>MTTESVADRAAAARVTLTLSCLATLLVLINFTAPVSTVGIIGADLGSGTSGRTWILGSISLGLAAFLLVSGSLADDFGRKRVFVLGGALLGIASAACALAPTTVVFVLARSVQGGASAALLASGLGLLGHVFSSGVEQARATGLWGAMVGAGIAVGPVFSALLVKVAAWPMAYWVIAVLAVLLTLWAALGLEESRSEHPRGLDIAGVITLGGGLALLVAALTESRQGWAQPKVLVFLVLGLALLIAFVLVERTVAEPMLELELLRRPAFLAATVGAVMIGVAVIGFMTYVPAAVQRVLGLDPLAGAGILGVWSGLSFVVAPQARRLIGVVGARYQIAGGLALCGVGELALVGITEWSSWWWMVPGLALAGLGSGFANAALAGLAVRSVPPHRVAMGSGANNTARYVGSSLGIALIAAMLSLAPDGQGPSREFATGMTCAALVSAVLSLLGAVVVALCRQREYRGTPPGSASRSARWDHLDPTEPSGSD</sequence>
<dbReference type="InterPro" id="IPR011701">
    <property type="entry name" value="MFS"/>
</dbReference>
<dbReference type="InterPro" id="IPR020846">
    <property type="entry name" value="MFS_dom"/>
</dbReference>
<dbReference type="Gene3D" id="1.20.1720.10">
    <property type="entry name" value="Multidrug resistance protein D"/>
    <property type="match status" value="1"/>
</dbReference>
<evidence type="ECO:0000313" key="8">
    <source>
        <dbReference type="EMBL" id="SDP41723.1"/>
    </source>
</evidence>
<dbReference type="Gene3D" id="1.20.1250.20">
    <property type="entry name" value="MFS general substrate transporter like domains"/>
    <property type="match status" value="1"/>
</dbReference>
<feature type="transmembrane region" description="Helical" evidence="6">
    <location>
        <begin position="144"/>
        <end position="165"/>
    </location>
</feature>
<name>A0A1H0SIZ8_9ACTN</name>
<feature type="transmembrane region" description="Helical" evidence="6">
    <location>
        <begin position="53"/>
        <end position="70"/>
    </location>
</feature>
<dbReference type="PROSITE" id="PS50850">
    <property type="entry name" value="MFS"/>
    <property type="match status" value="1"/>
</dbReference>
<dbReference type="GO" id="GO:0005886">
    <property type="term" value="C:plasma membrane"/>
    <property type="evidence" value="ECO:0007669"/>
    <property type="project" value="UniProtKB-SubCell"/>
</dbReference>
<dbReference type="Proteomes" id="UP000199497">
    <property type="component" value="Unassembled WGS sequence"/>
</dbReference>
<evidence type="ECO:0000313" key="9">
    <source>
        <dbReference type="Proteomes" id="UP000199497"/>
    </source>
</evidence>
<feature type="transmembrane region" description="Helical" evidence="6">
    <location>
        <begin position="82"/>
        <end position="109"/>
    </location>
</feature>
<feature type="transmembrane region" description="Helical" evidence="6">
    <location>
        <begin position="302"/>
        <end position="320"/>
    </location>
</feature>
<feature type="transmembrane region" description="Helical" evidence="6">
    <location>
        <begin position="405"/>
        <end position="422"/>
    </location>
</feature>
<feature type="transmembrane region" description="Helical" evidence="6">
    <location>
        <begin position="201"/>
        <end position="221"/>
    </location>
</feature>
<feature type="transmembrane region" description="Helical" evidence="6">
    <location>
        <begin position="267"/>
        <end position="290"/>
    </location>
</feature>
<evidence type="ECO:0000256" key="2">
    <source>
        <dbReference type="ARBA" id="ARBA00022692"/>
    </source>
</evidence>
<dbReference type="RefSeq" id="WP_211481221.1">
    <property type="nucleotide sequence ID" value="NZ_FNJR01000004.1"/>
</dbReference>
<keyword evidence="3 6" id="KW-1133">Transmembrane helix</keyword>
<dbReference type="InterPro" id="IPR036259">
    <property type="entry name" value="MFS_trans_sf"/>
</dbReference>
<proteinExistence type="predicted"/>
<dbReference type="PANTHER" id="PTHR42718:SF49">
    <property type="entry name" value="EXPORT PROTEIN"/>
    <property type="match status" value="1"/>
</dbReference>
<dbReference type="GO" id="GO:0022857">
    <property type="term" value="F:transmembrane transporter activity"/>
    <property type="evidence" value="ECO:0007669"/>
    <property type="project" value="InterPro"/>
</dbReference>
<feature type="region of interest" description="Disordered" evidence="5">
    <location>
        <begin position="463"/>
        <end position="488"/>
    </location>
</feature>
<feature type="transmembrane region" description="Helical" evidence="6">
    <location>
        <begin position="115"/>
        <end position="132"/>
    </location>
</feature>
<dbReference type="Pfam" id="PF07690">
    <property type="entry name" value="MFS_1"/>
    <property type="match status" value="1"/>
</dbReference>
<feature type="transmembrane region" description="Helical" evidence="6">
    <location>
        <begin position="434"/>
        <end position="457"/>
    </location>
</feature>
<feature type="domain" description="Major facilitator superfamily (MFS) profile" evidence="7">
    <location>
        <begin position="16"/>
        <end position="462"/>
    </location>
</feature>
<dbReference type="CDD" id="cd17321">
    <property type="entry name" value="MFS_MMR_MDR_like"/>
    <property type="match status" value="1"/>
</dbReference>
<comment type="subcellular location">
    <subcellularLocation>
        <location evidence="1">Cell membrane</location>
        <topology evidence="1">Multi-pass membrane protein</topology>
    </subcellularLocation>
</comment>
<keyword evidence="9" id="KW-1185">Reference proteome</keyword>
<feature type="transmembrane region" description="Helical" evidence="6">
    <location>
        <begin position="12"/>
        <end position="33"/>
    </location>
</feature>
<feature type="transmembrane region" description="Helical" evidence="6">
    <location>
        <begin position="332"/>
        <end position="353"/>
    </location>
</feature>
<feature type="transmembrane region" description="Helical" evidence="6">
    <location>
        <begin position="233"/>
        <end position="255"/>
    </location>
</feature>
<evidence type="ECO:0000256" key="5">
    <source>
        <dbReference type="SAM" id="MobiDB-lite"/>
    </source>
</evidence>
<evidence type="ECO:0000256" key="3">
    <source>
        <dbReference type="ARBA" id="ARBA00022989"/>
    </source>
</evidence>
<gene>
    <name evidence="8" type="ORF">SAMN04487905_10412</name>
</gene>
<dbReference type="PRINTS" id="PR01036">
    <property type="entry name" value="TCRTETB"/>
</dbReference>
<accession>A0A1H0SIZ8</accession>
<feature type="transmembrane region" description="Helical" evidence="6">
    <location>
        <begin position="359"/>
        <end position="385"/>
    </location>
</feature>
<evidence type="ECO:0000256" key="6">
    <source>
        <dbReference type="SAM" id="Phobius"/>
    </source>
</evidence>
<evidence type="ECO:0000259" key="7">
    <source>
        <dbReference type="PROSITE" id="PS50850"/>
    </source>
</evidence>
<dbReference type="AlphaFoldDB" id="A0A1H0SIZ8"/>
<evidence type="ECO:0000256" key="4">
    <source>
        <dbReference type="ARBA" id="ARBA00023136"/>
    </source>
</evidence>
<dbReference type="EMBL" id="FNJR01000004">
    <property type="protein sequence ID" value="SDP41723.1"/>
    <property type="molecule type" value="Genomic_DNA"/>
</dbReference>
<dbReference type="STRING" id="405564.SAMN04487905_10412"/>
<keyword evidence="2 6" id="KW-0812">Transmembrane</keyword>
<dbReference type="SUPFAM" id="SSF103473">
    <property type="entry name" value="MFS general substrate transporter"/>
    <property type="match status" value="1"/>
</dbReference>
<evidence type="ECO:0000256" key="1">
    <source>
        <dbReference type="ARBA" id="ARBA00004651"/>
    </source>
</evidence>
<keyword evidence="4 6" id="KW-0472">Membrane</keyword>
<protein>
    <submittedName>
        <fullName evidence="8">Major Facilitator Superfamily protein</fullName>
    </submittedName>
</protein>
<dbReference type="PANTHER" id="PTHR42718">
    <property type="entry name" value="MAJOR FACILITATOR SUPERFAMILY MULTIDRUG TRANSPORTER MFSC"/>
    <property type="match status" value="1"/>
</dbReference>
<feature type="transmembrane region" description="Helical" evidence="6">
    <location>
        <begin position="171"/>
        <end position="189"/>
    </location>
</feature>